<organism evidence="1 2">
    <name type="scientific">Cytobacillus eiseniae</name>
    <dbReference type="NCBI Taxonomy" id="762947"/>
    <lineage>
        <taxon>Bacteria</taxon>
        <taxon>Bacillati</taxon>
        <taxon>Bacillota</taxon>
        <taxon>Bacilli</taxon>
        <taxon>Bacillales</taxon>
        <taxon>Bacillaceae</taxon>
        <taxon>Cytobacillus</taxon>
    </lineage>
</organism>
<dbReference type="RefSeq" id="WP_245350171.1">
    <property type="nucleotide sequence ID" value="NZ_JAGIKZ010000037.1"/>
</dbReference>
<gene>
    <name evidence="1" type="ORF">J2Z40_003785</name>
</gene>
<dbReference type="Proteomes" id="UP001519293">
    <property type="component" value="Unassembled WGS sequence"/>
</dbReference>
<dbReference type="EMBL" id="JAGIKZ010000037">
    <property type="protein sequence ID" value="MBP2243197.1"/>
    <property type="molecule type" value="Genomic_DNA"/>
</dbReference>
<sequence length="295" mass="33893">MKIEKLILQKHVDYSTNLKFVGGQITRDGTLLLIESNGHELDFFQRPVPKSNWTIRIIKSEGIETVELKNVPLMPSKADLFLDGTLLIVQSRCLKDGDNIEKNARRYNRNGQLIEAFTLGDGISHVQIDETDTIWVGYFDEGVYGNFGWQQPMGSDGLIAYSINGQKLWGGSDYDISDCYALNVVSSKEVYFSYYIDLHLIQLSDMKESLRYRIESFGIQQFMFDKKGLIGQIIDVHNSQDRFPMIRFLIENRTIIPMGKLQLIDEKGKQIKGEVFMRGAFLYVYGKDGIYKRKL</sequence>
<protein>
    <submittedName>
        <fullName evidence="1">Uncharacterized protein</fullName>
    </submittedName>
</protein>
<keyword evidence="2" id="KW-1185">Reference proteome</keyword>
<reference evidence="1 2" key="1">
    <citation type="submission" date="2021-03" db="EMBL/GenBank/DDBJ databases">
        <title>Genomic Encyclopedia of Type Strains, Phase IV (KMG-IV): sequencing the most valuable type-strain genomes for metagenomic binning, comparative biology and taxonomic classification.</title>
        <authorList>
            <person name="Goeker M."/>
        </authorList>
    </citation>
    <scope>NUCLEOTIDE SEQUENCE [LARGE SCALE GENOMIC DNA]</scope>
    <source>
        <strain evidence="1 2">DSM 26675</strain>
    </source>
</reference>
<proteinExistence type="predicted"/>
<name>A0ABS4RN25_9BACI</name>
<evidence type="ECO:0000313" key="2">
    <source>
        <dbReference type="Proteomes" id="UP001519293"/>
    </source>
</evidence>
<evidence type="ECO:0000313" key="1">
    <source>
        <dbReference type="EMBL" id="MBP2243197.1"/>
    </source>
</evidence>
<accession>A0ABS4RN25</accession>
<comment type="caution">
    <text evidence="1">The sequence shown here is derived from an EMBL/GenBank/DDBJ whole genome shotgun (WGS) entry which is preliminary data.</text>
</comment>